<dbReference type="EMBL" id="VSWC01000001">
    <property type="protein sequence ID" value="KAA1119866.1"/>
    <property type="molecule type" value="Genomic_DNA"/>
</dbReference>
<organism evidence="1 2">
    <name type="scientific">Puccinia graminis f. sp. tritici</name>
    <dbReference type="NCBI Taxonomy" id="56615"/>
    <lineage>
        <taxon>Eukaryota</taxon>
        <taxon>Fungi</taxon>
        <taxon>Dikarya</taxon>
        <taxon>Basidiomycota</taxon>
        <taxon>Pucciniomycotina</taxon>
        <taxon>Pucciniomycetes</taxon>
        <taxon>Pucciniales</taxon>
        <taxon>Pucciniaceae</taxon>
        <taxon>Puccinia</taxon>
    </lineage>
</organism>
<evidence type="ECO:0008006" key="3">
    <source>
        <dbReference type="Google" id="ProtNLM"/>
    </source>
</evidence>
<reference evidence="1 2" key="1">
    <citation type="submission" date="2019-05" db="EMBL/GenBank/DDBJ databases">
        <title>Emergence of the Ug99 lineage of the wheat stem rust pathogen through somatic hybridization.</title>
        <authorList>
            <person name="Li F."/>
            <person name="Upadhyaya N.M."/>
            <person name="Sperschneider J."/>
            <person name="Matny O."/>
            <person name="Nguyen-Phuc H."/>
            <person name="Mago R."/>
            <person name="Raley C."/>
            <person name="Miller M.E."/>
            <person name="Silverstein K.A.T."/>
            <person name="Henningsen E."/>
            <person name="Hirsch C.D."/>
            <person name="Visser B."/>
            <person name="Pretorius Z.A."/>
            <person name="Steffenson B.J."/>
            <person name="Schwessinger B."/>
            <person name="Dodds P.N."/>
            <person name="Figueroa M."/>
        </authorList>
    </citation>
    <scope>NUCLEOTIDE SEQUENCE [LARGE SCALE GENOMIC DNA]</scope>
    <source>
        <strain evidence="1">21-0</strain>
    </source>
</reference>
<name>A0A5B0R2Z1_PUCGR</name>
<evidence type="ECO:0000313" key="2">
    <source>
        <dbReference type="Proteomes" id="UP000324748"/>
    </source>
</evidence>
<accession>A0A5B0R2Z1</accession>
<evidence type="ECO:0000313" key="1">
    <source>
        <dbReference type="EMBL" id="KAA1119866.1"/>
    </source>
</evidence>
<keyword evidence="2" id="KW-1185">Reference proteome</keyword>
<dbReference type="Proteomes" id="UP000324748">
    <property type="component" value="Unassembled WGS sequence"/>
</dbReference>
<protein>
    <recommendedName>
        <fullName evidence="3">F-box domain-containing protein</fullName>
    </recommendedName>
</protein>
<dbReference type="AlphaFoldDB" id="A0A5B0R2Z1"/>
<sequence length="99" mass="11709">MELLQHIFTDLVILHKRWPRSPGPPPTTTLRLVCRQWANWLYEKELYRTLCFTTRTKTLAFMIIDYMSEISPRLCRAGEARGVKCVYLHHADMSVIMKL</sequence>
<proteinExistence type="predicted"/>
<gene>
    <name evidence="1" type="ORF">PGT21_035629</name>
</gene>
<comment type="caution">
    <text evidence="1">The sequence shown here is derived from an EMBL/GenBank/DDBJ whole genome shotgun (WGS) entry which is preliminary data.</text>
</comment>